<dbReference type="Gene3D" id="2.60.120.650">
    <property type="entry name" value="Cupin"/>
    <property type="match status" value="1"/>
</dbReference>
<dbReference type="SUPFAM" id="SSF53098">
    <property type="entry name" value="Ribonuclease H-like"/>
    <property type="match status" value="1"/>
</dbReference>
<sequence length="1137" mass="130410">MIPNLQNIYQKDNQTRTMLKVPKQMPQFPNVYANIPTHNKFEVLPQDEDPLNECESDLNEVINPAVAEGLMDISNHTQKQKWCNASPGTSDVRQSRKQEIRAHTKAQVEIPEQEIFNNQVMLQVNNINEKFSGDYEISKFLKEKTKIKKFEFEINHDRTKMIMFLQNDEDAKEFVDILQDLVLHSDHNPVIVEIGSKYPTGINERRDKFRTGNVNWDDLTAKLKDVNIRAVIEGEAEIDKKIEAFQDHLVCTAKEIVPFGPVGFSKRKKSAWWNEECLNAKKEADPNDVESQRIKRKIKFLSSQGGKEEYNQPFTLKELEDIIQGLPLTSPGPDLIHPHFVRSLPPNWTSALLDILNLAWSQGKFPTVWKYAEAVMIPKGGKDLSKLENHRMISLLPVLGKVYERIVKKRLNFEIERRKLLKDIQCGFRRKRSTIDCLNCIKQDALYAMQNNWIMLLVMLDVEGAFNNIVHRQILSGLIEAGFKGSLIAFVEDYMKQRTIKVRVKGELSDVIASEISASKDVNLKTSEFLSICEVPDIAPWEIIEPKCNLLFPTKERDMDMELKIMLNDKYKNYIEIYTDGSKLESPTAVGAAFWIPKMKVVRKYKLYPEVSVFVAEAYAILKALEFAESMEDHEDILICSDSMSVLEALKNFGRSRDPSREIVACYQKLLGMLKRRKISFQWVPAHVGIKGNERVDREAKTAALKGQSELDVPTPRIATQIEQMIKTIRDQSFQDNLNLSGNLFVTTKERRKREVLIVNKDNNNTIVHIVDMRKFNVLNESTLETLKSLQFDELKKSCDVPATIISILGQLQADCISGRSKNVKEGLFYSQLVIDRSWEYLNIGNWKDVPDPWRFVYAYGCFFKIVYLNLSSDTFEELVATADRGLLMGLPIMGNVLARIACQCCRYLSQQSKSKEDLQVEKIPTLSNSNGDNSKTTLKLTELKVGISPGSTEVMQVQKPTIQWFLETVFGKQIPFVFQDCLNSWPALNEKHWTLSYLCDIAGHRTVPVEVGSKYTDESWSQQLVRFSDFVTMYIEKENPSTGYLAQHRLFDQVPELKNDIRIPEYCLFGDVEPEDIQINAWIGPKGTVSPLHFDPEHNFLCQVIGKKYIRLYSVNYTGLLYPHEGMLSNTSQVPS</sequence>
<keyword evidence="10" id="KW-1185">Reference proteome</keyword>
<dbReference type="Proteomes" id="UP001187531">
    <property type="component" value="Unassembled WGS sequence"/>
</dbReference>
<dbReference type="CDD" id="cd09276">
    <property type="entry name" value="Rnase_HI_RT_non_LTR"/>
    <property type="match status" value="1"/>
</dbReference>
<dbReference type="Gene3D" id="3.30.420.10">
    <property type="entry name" value="Ribonuclease H-like superfamily/Ribonuclease H"/>
    <property type="match status" value="1"/>
</dbReference>
<dbReference type="Pfam" id="PF00078">
    <property type="entry name" value="RVT_1"/>
    <property type="match status" value="1"/>
</dbReference>
<evidence type="ECO:0000256" key="3">
    <source>
        <dbReference type="ARBA" id="ARBA00022723"/>
    </source>
</evidence>
<evidence type="ECO:0000256" key="5">
    <source>
        <dbReference type="ARBA" id="ARBA00023004"/>
    </source>
</evidence>
<dbReference type="GO" id="GO:0004523">
    <property type="term" value="F:RNA-DNA hybrid ribonuclease activity"/>
    <property type="evidence" value="ECO:0007669"/>
    <property type="project" value="InterPro"/>
</dbReference>
<dbReference type="InterPro" id="IPR012337">
    <property type="entry name" value="RNaseH-like_sf"/>
</dbReference>
<feature type="domain" description="RNase H type-1" evidence="7">
    <location>
        <begin position="571"/>
        <end position="705"/>
    </location>
</feature>
<comment type="caution">
    <text evidence="9">The sequence shown here is derived from an EMBL/GenBank/DDBJ whole genome shotgun (WGS) entry which is preliminary data.</text>
</comment>
<comment type="subcellular location">
    <subcellularLocation>
        <location evidence="2">Nucleus</location>
    </subcellularLocation>
</comment>
<feature type="domain" description="JmjC" evidence="8">
    <location>
        <begin position="1053"/>
        <end position="1137"/>
    </location>
</feature>
<dbReference type="InterPro" id="IPR000477">
    <property type="entry name" value="RT_dom"/>
</dbReference>
<keyword evidence="5" id="KW-0408">Iron</keyword>
<comment type="cofactor">
    <cofactor evidence="1">
        <name>Fe(2+)</name>
        <dbReference type="ChEBI" id="CHEBI:29033"/>
    </cofactor>
</comment>
<dbReference type="GO" id="GO:0003676">
    <property type="term" value="F:nucleic acid binding"/>
    <property type="evidence" value="ECO:0007669"/>
    <property type="project" value="InterPro"/>
</dbReference>
<dbReference type="AlphaFoldDB" id="A0AA88HXX6"/>
<evidence type="ECO:0008006" key="11">
    <source>
        <dbReference type="Google" id="ProtNLM"/>
    </source>
</evidence>
<dbReference type="InterPro" id="IPR036397">
    <property type="entry name" value="RNaseH_sf"/>
</dbReference>
<reference evidence="9" key="1">
    <citation type="submission" date="2023-07" db="EMBL/GenBank/DDBJ databases">
        <title>Chromosome-level genome assembly of Artemia franciscana.</title>
        <authorList>
            <person name="Jo E."/>
        </authorList>
    </citation>
    <scope>NUCLEOTIDE SEQUENCE</scope>
    <source>
        <tissue evidence="9">Whole body</tissue>
    </source>
</reference>
<dbReference type="GO" id="GO:0005634">
    <property type="term" value="C:nucleus"/>
    <property type="evidence" value="ECO:0007669"/>
    <property type="project" value="UniProtKB-SubCell"/>
</dbReference>
<name>A0AA88HXX6_ARTSF</name>
<dbReference type="InterPro" id="IPR002156">
    <property type="entry name" value="RNaseH_domain"/>
</dbReference>
<evidence type="ECO:0000259" key="7">
    <source>
        <dbReference type="PROSITE" id="PS50879"/>
    </source>
</evidence>
<evidence type="ECO:0000256" key="1">
    <source>
        <dbReference type="ARBA" id="ARBA00001954"/>
    </source>
</evidence>
<gene>
    <name evidence="9" type="ORF">QYM36_010599</name>
</gene>
<dbReference type="GO" id="GO:0051864">
    <property type="term" value="F:histone H3K36 demethylase activity"/>
    <property type="evidence" value="ECO:0007669"/>
    <property type="project" value="TreeGrafter"/>
</dbReference>
<dbReference type="PROSITE" id="PS51184">
    <property type="entry name" value="JMJC"/>
    <property type="match status" value="1"/>
</dbReference>
<accession>A0AA88HXX6</accession>
<dbReference type="SUPFAM" id="SSF51197">
    <property type="entry name" value="Clavaminate synthase-like"/>
    <property type="match status" value="1"/>
</dbReference>
<dbReference type="EMBL" id="JAVRJZ010000012">
    <property type="protein sequence ID" value="KAK2716079.1"/>
    <property type="molecule type" value="Genomic_DNA"/>
</dbReference>
<dbReference type="Pfam" id="PF13621">
    <property type="entry name" value="Cupin_8"/>
    <property type="match status" value="1"/>
</dbReference>
<dbReference type="InterPro" id="IPR003347">
    <property type="entry name" value="JmjC_dom"/>
</dbReference>
<dbReference type="PANTHER" id="PTHR12461:SF106">
    <property type="entry name" value="BIFUNCTIONAL PEPTIDASE AND ARGINYL-HYDROXYLASE JMJD5"/>
    <property type="match status" value="1"/>
</dbReference>
<dbReference type="InterPro" id="IPR041667">
    <property type="entry name" value="Cupin_8"/>
</dbReference>
<organism evidence="9 10">
    <name type="scientific">Artemia franciscana</name>
    <name type="common">Brine shrimp</name>
    <name type="synonym">Artemia sanfranciscana</name>
    <dbReference type="NCBI Taxonomy" id="6661"/>
    <lineage>
        <taxon>Eukaryota</taxon>
        <taxon>Metazoa</taxon>
        <taxon>Ecdysozoa</taxon>
        <taxon>Arthropoda</taxon>
        <taxon>Crustacea</taxon>
        <taxon>Branchiopoda</taxon>
        <taxon>Anostraca</taxon>
        <taxon>Artemiidae</taxon>
        <taxon>Artemia</taxon>
    </lineage>
</organism>
<dbReference type="Pfam" id="PF00075">
    <property type="entry name" value="RNase_H"/>
    <property type="match status" value="1"/>
</dbReference>
<protein>
    <recommendedName>
        <fullName evidence="11">RNase H type-1 domain-containing protein</fullName>
    </recommendedName>
</protein>
<dbReference type="GO" id="GO:0046872">
    <property type="term" value="F:metal ion binding"/>
    <property type="evidence" value="ECO:0007669"/>
    <property type="project" value="UniProtKB-KW"/>
</dbReference>
<keyword evidence="6" id="KW-0539">Nucleus</keyword>
<keyword evidence="3" id="KW-0479">Metal-binding</keyword>
<evidence type="ECO:0000313" key="9">
    <source>
        <dbReference type="EMBL" id="KAK2716079.1"/>
    </source>
</evidence>
<evidence type="ECO:0000259" key="8">
    <source>
        <dbReference type="PROSITE" id="PS51184"/>
    </source>
</evidence>
<dbReference type="PROSITE" id="PS50879">
    <property type="entry name" value="RNASE_H_1"/>
    <property type="match status" value="1"/>
</dbReference>
<keyword evidence="4" id="KW-0560">Oxidoreductase</keyword>
<evidence type="ECO:0000256" key="6">
    <source>
        <dbReference type="ARBA" id="ARBA00023242"/>
    </source>
</evidence>
<evidence type="ECO:0000313" key="10">
    <source>
        <dbReference type="Proteomes" id="UP001187531"/>
    </source>
</evidence>
<evidence type="ECO:0000256" key="4">
    <source>
        <dbReference type="ARBA" id="ARBA00023002"/>
    </source>
</evidence>
<proteinExistence type="predicted"/>
<evidence type="ECO:0000256" key="2">
    <source>
        <dbReference type="ARBA" id="ARBA00004123"/>
    </source>
</evidence>
<dbReference type="PANTHER" id="PTHR12461">
    <property type="entry name" value="HYPOXIA-INDUCIBLE FACTOR 1 ALPHA INHIBITOR-RELATED"/>
    <property type="match status" value="1"/>
</dbReference>